<dbReference type="EMBL" id="ABCP01000052">
    <property type="protein sequence ID" value="EDM46112.1"/>
    <property type="molecule type" value="Genomic_DNA"/>
</dbReference>
<protein>
    <submittedName>
        <fullName evidence="3">Uncharacterized protein</fullName>
    </submittedName>
</protein>
<organism evidence="3 4">
    <name type="scientific">Marinobacter algicola DG893</name>
    <dbReference type="NCBI Taxonomy" id="443152"/>
    <lineage>
        <taxon>Bacteria</taxon>
        <taxon>Pseudomonadati</taxon>
        <taxon>Pseudomonadota</taxon>
        <taxon>Gammaproteobacteria</taxon>
        <taxon>Pseudomonadales</taxon>
        <taxon>Marinobacteraceae</taxon>
        <taxon>Marinobacter</taxon>
    </lineage>
</organism>
<dbReference type="Gene3D" id="3.40.190.150">
    <property type="entry name" value="Bordetella uptake gene, domain 1"/>
    <property type="match status" value="1"/>
</dbReference>
<dbReference type="STRING" id="443152.MDG893_15302"/>
<dbReference type="InterPro" id="IPR042100">
    <property type="entry name" value="Bug_dom1"/>
</dbReference>
<evidence type="ECO:0000313" key="3">
    <source>
        <dbReference type="EMBL" id="EDM46112.1"/>
    </source>
</evidence>
<dbReference type="AlphaFoldDB" id="A6F538"/>
<accession>A6F538</accession>
<dbReference type="InterPro" id="IPR005064">
    <property type="entry name" value="BUG"/>
</dbReference>
<feature type="signal peptide" evidence="2">
    <location>
        <begin position="1"/>
        <end position="25"/>
    </location>
</feature>
<dbReference type="Gene3D" id="3.40.190.10">
    <property type="entry name" value="Periplasmic binding protein-like II"/>
    <property type="match status" value="1"/>
</dbReference>
<sequence length="347" mass="37707">MFRSIVRMTAAFTLATVTLASPVYAQSDEAFYDGKIISFLSGHSAGGGYDTYVRTLARHLGKHIPGNPQVVVRNVPGAGSLVLTNQVANTLESDGTVIASVARGMAFEPLFGNEQALYKPGEMNWLGSLNNETSLCVAWREAKVKNWQDLKTEALSVGSTGAGADTNLFPKVLSDLFGFKFNIIAGYPGGNDVMLAMERGEVEGRCGWSWSSAKSTRGEWIAQLNEGMEQGKVNILFQMSLKKHSDLPDVPLVTEFAETEKQRQVLNLLFARQVMGRPVVAPPGVPEARVAMLRKAIAMAVEDPEFLKDAQNQSLGINFVGGEEIQAIVQEAYEYPDDVIAVIKDAM</sequence>
<feature type="chain" id="PRO_5002696098" evidence="2">
    <location>
        <begin position="26"/>
        <end position="347"/>
    </location>
</feature>
<reference evidence="3 4" key="1">
    <citation type="submission" date="2007-06" db="EMBL/GenBank/DDBJ databases">
        <authorList>
            <person name="Green D."/>
            <person name="Ferriera S."/>
            <person name="Johnson J."/>
            <person name="Kravitz S."/>
            <person name="Beeson K."/>
            <person name="Sutton G."/>
            <person name="Rogers Y.-H."/>
            <person name="Friedman R."/>
            <person name="Frazier M."/>
            <person name="Venter J.C."/>
        </authorList>
    </citation>
    <scope>NUCLEOTIDE SEQUENCE [LARGE SCALE GENOMIC DNA]</scope>
    <source>
        <strain evidence="3 4">DG893</strain>
    </source>
</reference>
<evidence type="ECO:0000256" key="1">
    <source>
        <dbReference type="ARBA" id="ARBA00006987"/>
    </source>
</evidence>
<proteinExistence type="inferred from homology"/>
<name>A6F538_9GAMM</name>
<dbReference type="PANTHER" id="PTHR42928">
    <property type="entry name" value="TRICARBOXYLATE-BINDING PROTEIN"/>
    <property type="match status" value="1"/>
</dbReference>
<dbReference type="PANTHER" id="PTHR42928:SF5">
    <property type="entry name" value="BLR1237 PROTEIN"/>
    <property type="match status" value="1"/>
</dbReference>
<comment type="caution">
    <text evidence="3">The sequence shown here is derived from an EMBL/GenBank/DDBJ whole genome shotgun (WGS) entry which is preliminary data.</text>
</comment>
<gene>
    <name evidence="3" type="ORF">MDG893_15302</name>
</gene>
<dbReference type="eggNOG" id="COG3181">
    <property type="taxonomic scope" value="Bacteria"/>
</dbReference>
<evidence type="ECO:0000313" key="4">
    <source>
        <dbReference type="Proteomes" id="UP000005856"/>
    </source>
</evidence>
<keyword evidence="4" id="KW-1185">Reference proteome</keyword>
<keyword evidence="2" id="KW-0732">Signal</keyword>
<comment type="similarity">
    <text evidence="1">Belongs to the UPF0065 (bug) family.</text>
</comment>
<dbReference type="Pfam" id="PF03401">
    <property type="entry name" value="TctC"/>
    <property type="match status" value="1"/>
</dbReference>
<dbReference type="RefSeq" id="WP_007155372.1">
    <property type="nucleotide sequence ID" value="NZ_ABCP01000052.1"/>
</dbReference>
<evidence type="ECO:0000256" key="2">
    <source>
        <dbReference type="SAM" id="SignalP"/>
    </source>
</evidence>
<dbReference type="Proteomes" id="UP000005856">
    <property type="component" value="Unassembled WGS sequence"/>
</dbReference>